<dbReference type="PANTHER" id="PTHR33164:SF85">
    <property type="entry name" value="TRANSCRIPTIONAL REGULATOR, MARR FAMILY"/>
    <property type="match status" value="1"/>
</dbReference>
<dbReference type="SMART" id="SM00347">
    <property type="entry name" value="HTH_MARR"/>
    <property type="match status" value="1"/>
</dbReference>
<sequence length="166" mass="18881">MQERPLGLMIWLRMARFVQRSNQISNEYLGQSGLTAAQFEALNHIRVYQPVTQSDLAARLLLSGGGVSRMLSRLEDEGLIKRTPDWKTKYISLTDEGREKLQSVYLGQVALQASMFEDVLDDKEQKQLYALMLKVHKNSVTKQAPPKTESTYPTEPPSHENTEEAK</sequence>
<dbReference type="CDD" id="cd00090">
    <property type="entry name" value="HTH_ARSR"/>
    <property type="match status" value="1"/>
</dbReference>
<dbReference type="GO" id="GO:0046914">
    <property type="term" value="F:transition metal ion binding"/>
    <property type="evidence" value="ECO:0007669"/>
    <property type="project" value="InterPro"/>
</dbReference>
<dbReference type="Pfam" id="PF12802">
    <property type="entry name" value="MarR_2"/>
    <property type="match status" value="1"/>
</dbReference>
<keyword evidence="4" id="KW-1185">Reference proteome</keyword>
<dbReference type="Proteomes" id="UP000307000">
    <property type="component" value="Chromosome"/>
</dbReference>
<reference evidence="3 4" key="1">
    <citation type="submission" date="2018-12" db="EMBL/GenBank/DDBJ databases">
        <title>Complete Genome Sequence of Glutamicibacter creatinolyticus strain LGCM259,isolated from an abscess of a 12-year-old mare in Italy.</title>
        <authorList>
            <person name="Santos R.G."/>
            <person name="Silva A.L."/>
            <person name="Seyffert N."/>
            <person name="Castro T.L.P."/>
            <person name="Attili A.R."/>
            <person name="Rifici C."/>
            <person name="Mazzullo G."/>
            <person name="Brenig B."/>
            <person name="Venanzi F."/>
            <person name="Azevedo V."/>
        </authorList>
    </citation>
    <scope>NUCLEOTIDE SEQUENCE [LARGE SCALE GENOMIC DNA]</scope>
    <source>
        <strain evidence="3 4">LGCM 259</strain>
    </source>
</reference>
<dbReference type="InterPro" id="IPR036388">
    <property type="entry name" value="WH-like_DNA-bd_sf"/>
</dbReference>
<dbReference type="GO" id="GO:0006950">
    <property type="term" value="P:response to stress"/>
    <property type="evidence" value="ECO:0007669"/>
    <property type="project" value="TreeGrafter"/>
</dbReference>
<dbReference type="RefSeq" id="WP_138173886.1">
    <property type="nucleotide sequence ID" value="NZ_CP034412.1"/>
</dbReference>
<name>A0A5B7WUW9_9MICC</name>
<dbReference type="KEGG" id="gcr:GcLGCM259_1362"/>
<dbReference type="GO" id="GO:0003700">
    <property type="term" value="F:DNA-binding transcription factor activity"/>
    <property type="evidence" value="ECO:0007669"/>
    <property type="project" value="InterPro"/>
</dbReference>
<dbReference type="InterPro" id="IPR036390">
    <property type="entry name" value="WH_DNA-bd_sf"/>
</dbReference>
<evidence type="ECO:0000313" key="4">
    <source>
        <dbReference type="Proteomes" id="UP000307000"/>
    </source>
</evidence>
<dbReference type="EMBL" id="CP034412">
    <property type="protein sequence ID" value="QCY47095.1"/>
    <property type="molecule type" value="Genomic_DNA"/>
</dbReference>
<dbReference type="PANTHER" id="PTHR33164">
    <property type="entry name" value="TRANSCRIPTIONAL REGULATOR, MARR FAMILY"/>
    <property type="match status" value="1"/>
</dbReference>
<dbReference type="InterPro" id="IPR039422">
    <property type="entry name" value="MarR/SlyA-like"/>
</dbReference>
<feature type="domain" description="HTH marR-type" evidence="2">
    <location>
        <begin position="1"/>
        <end position="137"/>
    </location>
</feature>
<dbReference type="InterPro" id="IPR000835">
    <property type="entry name" value="HTH_MarR-typ"/>
</dbReference>
<evidence type="ECO:0000313" key="3">
    <source>
        <dbReference type="EMBL" id="QCY47095.1"/>
    </source>
</evidence>
<gene>
    <name evidence="3" type="ORF">GcLGCM259_1362</name>
</gene>
<feature type="region of interest" description="Disordered" evidence="1">
    <location>
        <begin position="139"/>
        <end position="166"/>
    </location>
</feature>
<dbReference type="SMART" id="SM00529">
    <property type="entry name" value="HTH_DTXR"/>
    <property type="match status" value="1"/>
</dbReference>
<dbReference type="InterPro" id="IPR011991">
    <property type="entry name" value="ArsR-like_HTH"/>
</dbReference>
<dbReference type="InterPro" id="IPR022689">
    <property type="entry name" value="Iron_dep_repressor"/>
</dbReference>
<feature type="compositionally biased region" description="Polar residues" evidence="1">
    <location>
        <begin position="140"/>
        <end position="153"/>
    </location>
</feature>
<evidence type="ECO:0000256" key="1">
    <source>
        <dbReference type="SAM" id="MobiDB-lite"/>
    </source>
</evidence>
<proteinExistence type="predicted"/>
<dbReference type="SUPFAM" id="SSF46785">
    <property type="entry name" value="Winged helix' DNA-binding domain"/>
    <property type="match status" value="1"/>
</dbReference>
<protein>
    <recommendedName>
        <fullName evidence="2">HTH marR-type domain-containing protein</fullName>
    </recommendedName>
</protein>
<dbReference type="Gene3D" id="1.10.10.10">
    <property type="entry name" value="Winged helix-like DNA-binding domain superfamily/Winged helix DNA-binding domain"/>
    <property type="match status" value="1"/>
</dbReference>
<feature type="compositionally biased region" description="Basic and acidic residues" evidence="1">
    <location>
        <begin position="157"/>
        <end position="166"/>
    </location>
</feature>
<evidence type="ECO:0000259" key="2">
    <source>
        <dbReference type="PROSITE" id="PS50995"/>
    </source>
</evidence>
<organism evidence="3 4">
    <name type="scientific">Glutamicibacter creatinolyticus</name>
    <dbReference type="NCBI Taxonomy" id="162496"/>
    <lineage>
        <taxon>Bacteria</taxon>
        <taxon>Bacillati</taxon>
        <taxon>Actinomycetota</taxon>
        <taxon>Actinomycetes</taxon>
        <taxon>Micrococcales</taxon>
        <taxon>Micrococcaceae</taxon>
        <taxon>Glutamicibacter</taxon>
    </lineage>
</organism>
<dbReference type="AlphaFoldDB" id="A0A5B7WUW9"/>
<dbReference type="PROSITE" id="PS50995">
    <property type="entry name" value="HTH_MARR_2"/>
    <property type="match status" value="1"/>
</dbReference>
<accession>A0A5B7WUW9</accession>